<dbReference type="InterPro" id="IPR041657">
    <property type="entry name" value="HTH_17"/>
</dbReference>
<dbReference type="KEGG" id="mpec:B9O19_00192"/>
<evidence type="ECO:0000259" key="1">
    <source>
        <dbReference type="Pfam" id="PF12728"/>
    </source>
</evidence>
<organism evidence="2 3">
    <name type="scientific">Monoglobus pectinilyticus</name>
    <dbReference type="NCBI Taxonomy" id="1981510"/>
    <lineage>
        <taxon>Bacteria</taxon>
        <taxon>Bacillati</taxon>
        <taxon>Bacillota</taxon>
        <taxon>Clostridia</taxon>
        <taxon>Monoglobales</taxon>
        <taxon>Monoglobaceae</taxon>
        <taxon>Monoglobus</taxon>
    </lineage>
</organism>
<name>A0A2K9NZ99_9FIRM</name>
<gene>
    <name evidence="2" type="ORF">B9O19_00192</name>
</gene>
<keyword evidence="3" id="KW-1185">Reference proteome</keyword>
<sequence>MSIEDRVRELNGGTYTKKSYSVEEVQSILGITRQTVYKLIKQGCFQAVMLETGYRIIKTSFDKWLDNE</sequence>
<dbReference type="EMBL" id="CP020991">
    <property type="protein sequence ID" value="AUO18376.1"/>
    <property type="molecule type" value="Genomic_DNA"/>
</dbReference>
<dbReference type="InterPro" id="IPR010093">
    <property type="entry name" value="SinI_DNA-bd"/>
</dbReference>
<feature type="domain" description="Helix-turn-helix" evidence="1">
    <location>
        <begin position="20"/>
        <end position="67"/>
    </location>
</feature>
<accession>A0A2K9NZ99</accession>
<dbReference type="NCBIfam" id="TIGR01764">
    <property type="entry name" value="excise"/>
    <property type="match status" value="1"/>
</dbReference>
<evidence type="ECO:0000313" key="3">
    <source>
        <dbReference type="Proteomes" id="UP000235589"/>
    </source>
</evidence>
<dbReference type="Proteomes" id="UP000235589">
    <property type="component" value="Chromosome"/>
</dbReference>
<dbReference type="OrthoDB" id="9800833at2"/>
<proteinExistence type="predicted"/>
<dbReference type="AlphaFoldDB" id="A0A2K9NZ99"/>
<dbReference type="GO" id="GO:0003677">
    <property type="term" value="F:DNA binding"/>
    <property type="evidence" value="ECO:0007669"/>
    <property type="project" value="InterPro"/>
</dbReference>
<evidence type="ECO:0000313" key="2">
    <source>
        <dbReference type="EMBL" id="AUO18376.1"/>
    </source>
</evidence>
<dbReference type="GeneID" id="98061624"/>
<dbReference type="Pfam" id="PF12728">
    <property type="entry name" value="HTH_17"/>
    <property type="match status" value="1"/>
</dbReference>
<reference evidence="2 3" key="1">
    <citation type="submission" date="2017-04" db="EMBL/GenBank/DDBJ databases">
        <title>Monoglobus pectinilyticus 14 draft genome.</title>
        <authorList>
            <person name="Kim C."/>
            <person name="Rosendale D.I."/>
            <person name="Kelly W.J."/>
            <person name="Tannock G.W."/>
            <person name="Patchett M.L."/>
            <person name="Jordens J.Z."/>
        </authorList>
    </citation>
    <scope>NUCLEOTIDE SEQUENCE [LARGE SCALE GENOMIC DNA]</scope>
    <source>
        <strain evidence="2 3">14</strain>
    </source>
</reference>
<dbReference type="RefSeq" id="WP_015573045.1">
    <property type="nucleotide sequence ID" value="NZ_CP020991.1"/>
</dbReference>
<protein>
    <submittedName>
        <fullName evidence="2">DNA binding domain protein, excisionase family</fullName>
    </submittedName>
</protein>